<protein>
    <submittedName>
        <fullName evidence="2">PepSY-associated TM helix domain-containing protein</fullName>
    </submittedName>
</protein>
<comment type="caution">
    <text evidence="2">The sequence shown here is derived from an EMBL/GenBank/DDBJ whole genome shotgun (WGS) entry which is preliminary data.</text>
</comment>
<gene>
    <name evidence="2" type="ORF">ABS311_16405</name>
</gene>
<dbReference type="PANTHER" id="PTHR34219">
    <property type="entry name" value="IRON-REGULATED INNER MEMBRANE PROTEIN-RELATED"/>
    <property type="match status" value="1"/>
</dbReference>
<reference evidence="2 3" key="1">
    <citation type="submission" date="2024-06" db="EMBL/GenBank/DDBJ databases">
        <authorList>
            <person name="Chen R.Y."/>
        </authorList>
    </citation>
    <scope>NUCLEOTIDE SEQUENCE [LARGE SCALE GENOMIC DNA]</scope>
    <source>
        <strain evidence="2 3">D2</strain>
    </source>
</reference>
<keyword evidence="1" id="KW-0472">Membrane</keyword>
<dbReference type="RefSeq" id="WP_350402627.1">
    <property type="nucleotide sequence ID" value="NZ_JBELOE010000265.1"/>
</dbReference>
<feature type="transmembrane region" description="Helical" evidence="1">
    <location>
        <begin position="335"/>
        <end position="356"/>
    </location>
</feature>
<keyword evidence="1" id="KW-1133">Transmembrane helix</keyword>
<keyword evidence="3" id="KW-1185">Reference proteome</keyword>
<proteinExistence type="predicted"/>
<dbReference type="InterPro" id="IPR005625">
    <property type="entry name" value="PepSY-ass_TM"/>
</dbReference>
<dbReference type="PANTHER" id="PTHR34219:SF8">
    <property type="entry name" value="PEPSY DOMAIN-CONTAINING PROTEIN"/>
    <property type="match status" value="1"/>
</dbReference>
<dbReference type="EMBL" id="JBELOE010000265">
    <property type="protein sequence ID" value="MER2493461.1"/>
    <property type="molecule type" value="Genomic_DNA"/>
</dbReference>
<evidence type="ECO:0000256" key="1">
    <source>
        <dbReference type="SAM" id="Phobius"/>
    </source>
</evidence>
<organism evidence="2 3">
    <name type="scientific">Catenovulum sediminis</name>
    <dbReference type="NCBI Taxonomy" id="1740262"/>
    <lineage>
        <taxon>Bacteria</taxon>
        <taxon>Pseudomonadati</taxon>
        <taxon>Pseudomonadota</taxon>
        <taxon>Gammaproteobacteria</taxon>
        <taxon>Alteromonadales</taxon>
        <taxon>Alteromonadaceae</taxon>
        <taxon>Catenovulum</taxon>
    </lineage>
</organism>
<name>A0ABV1RKJ8_9ALTE</name>
<feature type="transmembrane region" description="Helical" evidence="1">
    <location>
        <begin position="12"/>
        <end position="32"/>
    </location>
</feature>
<evidence type="ECO:0000313" key="2">
    <source>
        <dbReference type="EMBL" id="MER2493461.1"/>
    </source>
</evidence>
<sequence length="363" mass="41755">MRKTLFKIHGYLALIALVPILLIALTGSLLVFKFEIDSLLMPDQATISEQGNSRLSTNALVNKINATFTEYEMGSWELFDDGYQADRVYLIKKHSENWYKVFLNPYTAEILSTPQPLNHYLTDWLLELHYTLLMNNLWQDQPDLGTLIGLFVAIILSFLGISGLIIYRRFWRKFFTFSFAKNKQAQNRELHRQGGIWASPVLLIIGLTGVYFNLVEFLHEHEEHENGGHFILTERMYSDNLDFDALLQQSKNTINGFRPTYLLFPFEPDRNVTIFGEVPSMNIFASQYSSTVTFNKNSGELIVARDIRKRGFVDQFVDSLRELHFGNFAGLASKIVYAIVGVGIILSAFTGVLMWLRRKRLIT</sequence>
<dbReference type="Pfam" id="PF03929">
    <property type="entry name" value="PepSY_TM"/>
    <property type="match status" value="1"/>
</dbReference>
<dbReference type="Proteomes" id="UP001467690">
    <property type="component" value="Unassembled WGS sequence"/>
</dbReference>
<feature type="transmembrane region" description="Helical" evidence="1">
    <location>
        <begin position="196"/>
        <end position="214"/>
    </location>
</feature>
<accession>A0ABV1RKJ8</accession>
<evidence type="ECO:0000313" key="3">
    <source>
        <dbReference type="Proteomes" id="UP001467690"/>
    </source>
</evidence>
<feature type="transmembrane region" description="Helical" evidence="1">
    <location>
        <begin position="144"/>
        <end position="167"/>
    </location>
</feature>
<keyword evidence="1" id="KW-0812">Transmembrane</keyword>